<evidence type="ECO:0000256" key="3">
    <source>
        <dbReference type="ARBA" id="ARBA00022763"/>
    </source>
</evidence>
<evidence type="ECO:0000313" key="18">
    <source>
        <dbReference type="Proteomes" id="UP001501343"/>
    </source>
</evidence>
<evidence type="ECO:0000313" key="17">
    <source>
        <dbReference type="EMBL" id="GAA1941611.1"/>
    </source>
</evidence>
<reference evidence="18" key="1">
    <citation type="journal article" date="2019" name="Int. J. Syst. Evol. Microbiol.">
        <title>The Global Catalogue of Microorganisms (GCM) 10K type strain sequencing project: providing services to taxonomists for standard genome sequencing and annotation.</title>
        <authorList>
            <consortium name="The Broad Institute Genomics Platform"/>
            <consortium name="The Broad Institute Genome Sequencing Center for Infectious Disease"/>
            <person name="Wu L."/>
            <person name="Ma J."/>
        </authorList>
    </citation>
    <scope>NUCLEOTIDE SEQUENCE [LARGE SCALE GENOMIC DNA]</scope>
    <source>
        <strain evidence="18">JCM 14900</strain>
    </source>
</reference>
<dbReference type="Gene3D" id="3.30.160.800">
    <property type="match status" value="1"/>
</dbReference>
<keyword evidence="2 14" id="KW-0547">Nucleotide-binding</keyword>
<feature type="domain" description="UvrD-like helicase ATP-binding" evidence="15">
    <location>
        <begin position="3"/>
        <end position="429"/>
    </location>
</feature>
<dbReference type="SUPFAM" id="SSF52980">
    <property type="entry name" value="Restriction endonuclease-like"/>
    <property type="match status" value="1"/>
</dbReference>
<dbReference type="EMBL" id="BAAAOF010000009">
    <property type="protein sequence ID" value="GAA1941611.1"/>
    <property type="molecule type" value="Genomic_DNA"/>
</dbReference>
<proteinExistence type="predicted"/>
<feature type="binding site" evidence="14">
    <location>
        <begin position="24"/>
        <end position="31"/>
    </location>
    <ligand>
        <name>ATP</name>
        <dbReference type="ChEBI" id="CHEBI:30616"/>
    </ligand>
</feature>
<feature type="domain" description="UvrD-like helicase C-terminal" evidence="16">
    <location>
        <begin position="455"/>
        <end position="750"/>
    </location>
</feature>
<accession>A0ABP5BDF5</accession>
<evidence type="ECO:0000256" key="8">
    <source>
        <dbReference type="ARBA" id="ARBA00023125"/>
    </source>
</evidence>
<keyword evidence="1" id="KW-0540">Nuclease</keyword>
<sequence length="1102" mass="119946">MSLPDQPARHEIRTSLDENLFVDAGAGSGKTSALVGRVVESVLGADPVRLSKTAVVTFTEKAGAELRDRLREAFEEEHRSGTPRAEEALDDLDAAAIGTLHSFAQRILAAFPIQAGMPPMVEVLDEVGSSVAFDDRWSTMWRRMLAEDALAESLHLALAVGVKDEQLRFLARRFGNDWDLIPSHVLATPEHGMVLPDTAPLLRRAILLAESESECRNDSDRFLEVLRGVGDWVSRFRHAGDDRERFALVRELGYLKLGYGQRGNWPDLGRLKDECRALAADAQAIAAAYGDAALRPLARWIAAAVLDDARERVASGSLEFHDLLVASRDLLRTDADARAALQEQYQRLLLDEFQDTDPIQIELAVRIAGGRDADAEHWHDIVLPPGSLFVVGDPKQSIYRFRRANIATYLEAGERLGGRRSLVANFRTVPPILDWINTVFGRIIVEKHGAQPRYEPLEPVRDVTGDDGSALVGPTVTLLGVEPHPPRTPVGPQREAEANDVASVIRTALAEGWTVGERYMEEQPDGTMVERTRFRPLSARDIAVLIPARTSLPFLEDALDAAGVPYRTESSSLVYQSTEIRSLLAALRAIGDPSDQLATVTALRSALFGCGDDDLFIYKRDGGAFTVSAPVPDDLASTPVGIAMTYLNGLFRRSRWMTPAELLTTISIDRRVLEAATITEPSSRARDQWGRVRFVIDQARAWSDISHGGLREYLAWASHQSQDGARVAESLLPETDLDVVRIMTVHAAKGLEFGMVVLSGLTSHPQRQNGVRLLWRDRGYAVSLSSSLQTTDFADAAPIDEQMDDEERRRLLYVGTTRARDHLVVSLHRAERDAVSTAAEILVEAGAADVPGVHVYEAGPLGDVPAARVTAPAPGSTWEEWSDETERVVAASLRPSAVTASGLEGTEPEVVWAIADEPAAADVVAGQAKGVRDVELAPWMKGRYGNLIGRAVHGTLQAVGGDASLVDGVAEAQALAEGIPTLATAVASFVRSALGTPVVERAFSSEHWSELYVGSTGDDELVHEGFIDLLFRDGDGSLVIVDYKTDEIPDAEARAARAAHYAPQLKEYARMLEVATGERARAELVFLRSNGEPGRVVLVPTG</sequence>
<dbReference type="Pfam" id="PF13361">
    <property type="entry name" value="UvrD_C"/>
    <property type="match status" value="1"/>
</dbReference>
<dbReference type="InterPro" id="IPR027417">
    <property type="entry name" value="P-loop_NTPase"/>
</dbReference>
<organism evidence="17 18">
    <name type="scientific">Microbacterium aoyamense</name>
    <dbReference type="NCBI Taxonomy" id="344166"/>
    <lineage>
        <taxon>Bacteria</taxon>
        <taxon>Bacillati</taxon>
        <taxon>Actinomycetota</taxon>
        <taxon>Actinomycetes</taxon>
        <taxon>Micrococcales</taxon>
        <taxon>Microbacteriaceae</taxon>
        <taxon>Microbacterium</taxon>
    </lineage>
</organism>
<evidence type="ECO:0000256" key="6">
    <source>
        <dbReference type="ARBA" id="ARBA00022839"/>
    </source>
</evidence>
<keyword evidence="10" id="KW-0413">Isomerase</keyword>
<keyword evidence="7 14" id="KW-0067">ATP-binding</keyword>
<evidence type="ECO:0000256" key="2">
    <source>
        <dbReference type="ARBA" id="ARBA00022741"/>
    </source>
</evidence>
<dbReference type="InterPro" id="IPR011335">
    <property type="entry name" value="Restrct_endonuc-II-like"/>
</dbReference>
<dbReference type="PANTHER" id="PTHR11070:SF2">
    <property type="entry name" value="ATP-DEPENDENT DNA HELICASE SRS2"/>
    <property type="match status" value="1"/>
</dbReference>
<dbReference type="RefSeq" id="WP_248151781.1">
    <property type="nucleotide sequence ID" value="NZ_BAAAOF010000009.1"/>
</dbReference>
<keyword evidence="5 14" id="KW-0347">Helicase</keyword>
<evidence type="ECO:0000256" key="5">
    <source>
        <dbReference type="ARBA" id="ARBA00022806"/>
    </source>
</evidence>
<comment type="catalytic activity">
    <reaction evidence="11">
        <text>Couples ATP hydrolysis with the unwinding of duplex DNA by translocating in the 3'-5' direction.</text>
        <dbReference type="EC" id="5.6.2.4"/>
    </reaction>
</comment>
<evidence type="ECO:0000256" key="14">
    <source>
        <dbReference type="PROSITE-ProRule" id="PRU00560"/>
    </source>
</evidence>
<dbReference type="Gene3D" id="3.40.50.300">
    <property type="entry name" value="P-loop containing nucleotide triphosphate hydrolases"/>
    <property type="match status" value="3"/>
</dbReference>
<dbReference type="Pfam" id="PF12705">
    <property type="entry name" value="PDDEXK_1"/>
    <property type="match status" value="1"/>
</dbReference>
<keyword evidence="18" id="KW-1185">Reference proteome</keyword>
<protein>
    <recommendedName>
        <fullName evidence="12">DNA 3'-5' helicase</fullName>
        <ecNumber evidence="12">5.6.2.4</ecNumber>
    </recommendedName>
</protein>
<dbReference type="PANTHER" id="PTHR11070">
    <property type="entry name" value="UVRD / RECB / PCRA DNA HELICASE FAMILY MEMBER"/>
    <property type="match status" value="1"/>
</dbReference>
<name>A0ABP5BDF5_9MICO</name>
<keyword evidence="9" id="KW-0234">DNA repair</keyword>
<evidence type="ECO:0000256" key="1">
    <source>
        <dbReference type="ARBA" id="ARBA00022722"/>
    </source>
</evidence>
<keyword evidence="4 14" id="KW-0378">Hydrolase</keyword>
<dbReference type="InterPro" id="IPR038726">
    <property type="entry name" value="PDDEXK_AddAB-type"/>
</dbReference>
<keyword evidence="3" id="KW-0227">DNA damage</keyword>
<gene>
    <name evidence="17" type="ORF">GCM10009775_36740</name>
</gene>
<evidence type="ECO:0000256" key="13">
    <source>
        <dbReference type="ARBA" id="ARBA00048988"/>
    </source>
</evidence>
<evidence type="ECO:0000256" key="4">
    <source>
        <dbReference type="ARBA" id="ARBA00022801"/>
    </source>
</evidence>
<evidence type="ECO:0000256" key="7">
    <source>
        <dbReference type="ARBA" id="ARBA00022840"/>
    </source>
</evidence>
<dbReference type="PROSITE" id="PS51217">
    <property type="entry name" value="UVRD_HELICASE_CTER"/>
    <property type="match status" value="1"/>
</dbReference>
<dbReference type="Proteomes" id="UP001501343">
    <property type="component" value="Unassembled WGS sequence"/>
</dbReference>
<dbReference type="Gene3D" id="1.10.486.10">
    <property type="entry name" value="PCRA, domain 4"/>
    <property type="match status" value="1"/>
</dbReference>
<keyword evidence="6" id="KW-0269">Exonuclease</keyword>
<dbReference type="EC" id="5.6.2.4" evidence="12"/>
<comment type="catalytic activity">
    <reaction evidence="13">
        <text>ATP + H2O = ADP + phosphate + H(+)</text>
        <dbReference type="Rhea" id="RHEA:13065"/>
        <dbReference type="ChEBI" id="CHEBI:15377"/>
        <dbReference type="ChEBI" id="CHEBI:15378"/>
        <dbReference type="ChEBI" id="CHEBI:30616"/>
        <dbReference type="ChEBI" id="CHEBI:43474"/>
        <dbReference type="ChEBI" id="CHEBI:456216"/>
        <dbReference type="EC" id="5.6.2.4"/>
    </reaction>
</comment>
<evidence type="ECO:0000256" key="9">
    <source>
        <dbReference type="ARBA" id="ARBA00023204"/>
    </source>
</evidence>
<dbReference type="InterPro" id="IPR011604">
    <property type="entry name" value="PDDEXK-like_dom_sf"/>
</dbReference>
<dbReference type="InterPro" id="IPR014017">
    <property type="entry name" value="DNA_helicase_UvrD-like_C"/>
</dbReference>
<dbReference type="PROSITE" id="PS51198">
    <property type="entry name" value="UVRD_HELICASE_ATP_BIND"/>
    <property type="match status" value="1"/>
</dbReference>
<dbReference type="InterPro" id="IPR014016">
    <property type="entry name" value="UvrD-like_ATP-bd"/>
</dbReference>
<comment type="caution">
    <text evidence="17">The sequence shown here is derived from an EMBL/GenBank/DDBJ whole genome shotgun (WGS) entry which is preliminary data.</text>
</comment>
<evidence type="ECO:0000259" key="15">
    <source>
        <dbReference type="PROSITE" id="PS51198"/>
    </source>
</evidence>
<dbReference type="SUPFAM" id="SSF52540">
    <property type="entry name" value="P-loop containing nucleoside triphosphate hydrolases"/>
    <property type="match status" value="1"/>
</dbReference>
<dbReference type="InterPro" id="IPR000212">
    <property type="entry name" value="DNA_helicase_UvrD/REP"/>
</dbReference>
<evidence type="ECO:0000256" key="11">
    <source>
        <dbReference type="ARBA" id="ARBA00034617"/>
    </source>
</evidence>
<dbReference type="Gene3D" id="3.90.320.10">
    <property type="match status" value="1"/>
</dbReference>
<keyword evidence="8" id="KW-0238">DNA-binding</keyword>
<dbReference type="Pfam" id="PF00580">
    <property type="entry name" value="UvrD-helicase"/>
    <property type="match status" value="1"/>
</dbReference>
<evidence type="ECO:0000256" key="12">
    <source>
        <dbReference type="ARBA" id="ARBA00034808"/>
    </source>
</evidence>
<evidence type="ECO:0000259" key="16">
    <source>
        <dbReference type="PROSITE" id="PS51217"/>
    </source>
</evidence>
<evidence type="ECO:0000256" key="10">
    <source>
        <dbReference type="ARBA" id="ARBA00023235"/>
    </source>
</evidence>